<keyword evidence="1 6" id="KW-0285">Flavoprotein</keyword>
<evidence type="ECO:0000259" key="7">
    <source>
        <dbReference type="Pfam" id="PF00296"/>
    </source>
</evidence>
<dbReference type="RefSeq" id="WP_123753055.1">
    <property type="nucleotide sequence ID" value="NZ_RJUR01000014.1"/>
</dbReference>
<keyword evidence="2 6" id="KW-0288">FMN</keyword>
<evidence type="ECO:0000256" key="6">
    <source>
        <dbReference type="PIRSR" id="PIRSR000337-1"/>
    </source>
</evidence>
<dbReference type="InterPro" id="IPR051260">
    <property type="entry name" value="Diverse_substr_monoxygenases"/>
</dbReference>
<feature type="binding site" evidence="6">
    <location>
        <position position="97"/>
    </location>
    <ligand>
        <name>FMN</name>
        <dbReference type="ChEBI" id="CHEBI:58210"/>
    </ligand>
</feature>
<keyword evidence="3" id="KW-0560">Oxidoreductase</keyword>
<dbReference type="InterPro" id="IPR011251">
    <property type="entry name" value="Luciferase-like_dom"/>
</dbReference>
<dbReference type="NCBIfam" id="TIGR03860">
    <property type="entry name" value="FMN_nitrolo"/>
    <property type="match status" value="1"/>
</dbReference>
<feature type="binding site" evidence="6">
    <location>
        <position position="149"/>
    </location>
    <ligand>
        <name>FMN</name>
        <dbReference type="ChEBI" id="CHEBI:58210"/>
    </ligand>
</feature>
<protein>
    <submittedName>
        <fullName evidence="8">FMN-dependent oxidoreductase (Nitrilotriacetate monooxygenase family)</fullName>
    </submittedName>
</protein>
<dbReference type="PANTHER" id="PTHR30011:SF16">
    <property type="entry name" value="C2H2 FINGER DOMAIN TRANSCRIPTION FACTOR (EUROFUNG)-RELATED"/>
    <property type="match status" value="1"/>
</dbReference>
<accession>A0A9X8HJM3</accession>
<gene>
    <name evidence="8" type="ORF">EDF85_3020</name>
</gene>
<dbReference type="Pfam" id="PF00296">
    <property type="entry name" value="Bac_luciferase"/>
    <property type="match status" value="1"/>
</dbReference>
<organism evidence="8 9">
    <name type="scientific">Pseudomonas putida</name>
    <name type="common">Arthrobacter siderocapsulatus</name>
    <dbReference type="NCBI Taxonomy" id="303"/>
    <lineage>
        <taxon>Bacteria</taxon>
        <taxon>Pseudomonadati</taxon>
        <taxon>Pseudomonadota</taxon>
        <taxon>Gammaproteobacteria</taxon>
        <taxon>Pseudomonadales</taxon>
        <taxon>Pseudomonadaceae</taxon>
        <taxon>Pseudomonas</taxon>
    </lineage>
</organism>
<evidence type="ECO:0000256" key="5">
    <source>
        <dbReference type="ARBA" id="ARBA00033748"/>
    </source>
</evidence>
<feature type="domain" description="Luciferase-like" evidence="7">
    <location>
        <begin position="34"/>
        <end position="386"/>
    </location>
</feature>
<dbReference type="AlphaFoldDB" id="A0A9X8HJM3"/>
<dbReference type="GO" id="GO:0004497">
    <property type="term" value="F:monooxygenase activity"/>
    <property type="evidence" value="ECO:0007669"/>
    <property type="project" value="UniProtKB-KW"/>
</dbReference>
<comment type="similarity">
    <text evidence="5">Belongs to the NtaA/SnaA/DszA monooxygenase family.</text>
</comment>
<evidence type="ECO:0000256" key="4">
    <source>
        <dbReference type="ARBA" id="ARBA00023033"/>
    </source>
</evidence>
<reference evidence="8 9" key="1">
    <citation type="submission" date="2018-11" db="EMBL/GenBank/DDBJ databases">
        <title>Genomic analyses of the natural microbiome of Caenorhabditis elegans.</title>
        <authorList>
            <person name="Samuel B."/>
        </authorList>
    </citation>
    <scope>NUCLEOTIDE SEQUENCE [LARGE SCALE GENOMIC DNA]</scope>
    <source>
        <strain evidence="8 9">BIGb0473</strain>
    </source>
</reference>
<feature type="binding site" evidence="6">
    <location>
        <position position="58"/>
    </location>
    <ligand>
        <name>FMN</name>
        <dbReference type="ChEBI" id="CHEBI:58210"/>
    </ligand>
</feature>
<sequence length="436" mass="47796">MTSPKRLHIGLSLAPTWLSGDAWRRADSNVEGLFTSAFAIDLAQRAEAAHLDFVFRPDVSCLPVEMLESGPGFTSLDPTILLAAVAQQTSHIGLVSTVSTTFYPPYVVARQLQSLNWISNGRVGWNIVTALQGHENFGLEQMPDADERYARAAEFTELVHQLWGSFPFEALTIDRANGCYADTTQVRPVNHEGTYLKVKGPLNLPAFPGTRIPLIQAGASESGRDFAASVADLVFAPTPDKEAALELRRDLGRRAERHGRSAQAIRLLPGLSLYLADTREQARAVFMQTHGRMNRARKLASIKEMTGLDLADWPLDRPVTRADLPVVAPDASSRTHSSLLRRLIERESLSIDQLLLRPEVISAAHWQVVGTVDDAFEQIADWAASGAIDGFIAAPGGSVESLNLFLDQLMPRLVQAGLFRKGYSGSTFAHHLDEQD</sequence>
<dbReference type="SUPFAM" id="SSF51679">
    <property type="entry name" value="Bacterial luciferase-like"/>
    <property type="match status" value="1"/>
</dbReference>
<dbReference type="GO" id="GO:0016705">
    <property type="term" value="F:oxidoreductase activity, acting on paired donors, with incorporation or reduction of molecular oxygen"/>
    <property type="evidence" value="ECO:0007669"/>
    <property type="project" value="InterPro"/>
</dbReference>
<dbReference type="EMBL" id="RJUR01000014">
    <property type="protein sequence ID" value="ROQ48719.1"/>
    <property type="molecule type" value="Genomic_DNA"/>
</dbReference>
<dbReference type="InterPro" id="IPR036661">
    <property type="entry name" value="Luciferase-like_sf"/>
</dbReference>
<keyword evidence="4 8" id="KW-0503">Monooxygenase</keyword>
<evidence type="ECO:0000256" key="3">
    <source>
        <dbReference type="ARBA" id="ARBA00023002"/>
    </source>
</evidence>
<evidence type="ECO:0000256" key="2">
    <source>
        <dbReference type="ARBA" id="ARBA00022643"/>
    </source>
</evidence>
<dbReference type="PIRSF" id="PIRSF000337">
    <property type="entry name" value="NTA_MOA"/>
    <property type="match status" value="1"/>
</dbReference>
<proteinExistence type="inferred from homology"/>
<dbReference type="Proteomes" id="UP000269115">
    <property type="component" value="Unassembled WGS sequence"/>
</dbReference>
<dbReference type="PANTHER" id="PTHR30011">
    <property type="entry name" value="ALKANESULFONATE MONOOXYGENASE-RELATED"/>
    <property type="match status" value="1"/>
</dbReference>
<evidence type="ECO:0000313" key="8">
    <source>
        <dbReference type="EMBL" id="ROQ48719.1"/>
    </source>
</evidence>
<dbReference type="Gene3D" id="3.20.20.30">
    <property type="entry name" value="Luciferase-like domain"/>
    <property type="match status" value="1"/>
</dbReference>
<feature type="binding site" evidence="6">
    <location>
        <position position="220"/>
    </location>
    <ligand>
        <name>FMN</name>
        <dbReference type="ChEBI" id="CHEBI:58210"/>
    </ligand>
</feature>
<evidence type="ECO:0000313" key="9">
    <source>
        <dbReference type="Proteomes" id="UP000269115"/>
    </source>
</evidence>
<dbReference type="InterPro" id="IPR016215">
    <property type="entry name" value="NTA_MOA"/>
</dbReference>
<evidence type="ECO:0000256" key="1">
    <source>
        <dbReference type="ARBA" id="ARBA00022630"/>
    </source>
</evidence>
<name>A0A9X8HJM3_PSEPU</name>
<comment type="caution">
    <text evidence="8">The sequence shown here is derived from an EMBL/GenBank/DDBJ whole genome shotgun (WGS) entry which is preliminary data.</text>
</comment>